<protein>
    <submittedName>
        <fullName evidence="2">Uncharacterized protein</fullName>
    </submittedName>
</protein>
<name>A0A934KNG4_9BACT</name>
<evidence type="ECO:0000313" key="3">
    <source>
        <dbReference type="Proteomes" id="UP000614410"/>
    </source>
</evidence>
<organism evidence="2 3">
    <name type="scientific">Candidatus Amunia macphersoniae</name>
    <dbReference type="NCBI Taxonomy" id="3127014"/>
    <lineage>
        <taxon>Bacteria</taxon>
        <taxon>Bacillati</taxon>
        <taxon>Candidatus Dormiibacterota</taxon>
        <taxon>Candidatus Dormibacteria</taxon>
        <taxon>Candidatus Aeolococcales</taxon>
        <taxon>Candidatus Aeolococcaceae</taxon>
        <taxon>Candidatus Amunia</taxon>
    </lineage>
</organism>
<dbReference type="Proteomes" id="UP000614410">
    <property type="component" value="Unassembled WGS sequence"/>
</dbReference>
<comment type="caution">
    <text evidence="2">The sequence shown here is derived from an EMBL/GenBank/DDBJ whole genome shotgun (WGS) entry which is preliminary data.</text>
</comment>
<accession>A0A934KNG4</accession>
<evidence type="ECO:0000313" key="2">
    <source>
        <dbReference type="EMBL" id="MBJ7610143.1"/>
    </source>
</evidence>
<gene>
    <name evidence="2" type="ORF">JF887_12035</name>
</gene>
<dbReference type="Gene3D" id="1.10.287.70">
    <property type="match status" value="1"/>
</dbReference>
<feature type="transmembrane region" description="Helical" evidence="1">
    <location>
        <begin position="52"/>
        <end position="74"/>
    </location>
</feature>
<keyword evidence="1" id="KW-0472">Membrane</keyword>
<dbReference type="EMBL" id="JAEKNN010000057">
    <property type="protein sequence ID" value="MBJ7610143.1"/>
    <property type="molecule type" value="Genomic_DNA"/>
</dbReference>
<feature type="transmembrane region" description="Helical" evidence="1">
    <location>
        <begin position="27"/>
        <end position="45"/>
    </location>
</feature>
<keyword evidence="1" id="KW-0812">Transmembrane</keyword>
<sequence length="89" mass="9587">MSDEAPHIHEADTTHGEHAEIHLPPNSFVPICVALSLCLTFVGFVDQVRGAVGPLIWGIGLLGLIASCVVWFLAARSEFRELPESAEGH</sequence>
<dbReference type="AlphaFoldDB" id="A0A934KNG4"/>
<keyword evidence="1" id="KW-1133">Transmembrane helix</keyword>
<reference evidence="2 3" key="1">
    <citation type="submission" date="2020-10" db="EMBL/GenBank/DDBJ databases">
        <title>Ca. Dormibacterota MAGs.</title>
        <authorList>
            <person name="Montgomery K."/>
        </authorList>
    </citation>
    <scope>NUCLEOTIDE SEQUENCE [LARGE SCALE GENOMIC DNA]</scope>
    <source>
        <strain evidence="2">Mitchell_Peninsula_5</strain>
    </source>
</reference>
<proteinExistence type="predicted"/>
<evidence type="ECO:0000256" key="1">
    <source>
        <dbReference type="SAM" id="Phobius"/>
    </source>
</evidence>